<evidence type="ECO:0000313" key="2">
    <source>
        <dbReference type="EMBL" id="KAI9196285.1"/>
    </source>
</evidence>
<accession>A0AAD5P1J4</accession>
<dbReference type="Proteomes" id="UP001064489">
    <property type="component" value="Chromosome 1"/>
</dbReference>
<feature type="region of interest" description="Disordered" evidence="1">
    <location>
        <begin position="1"/>
        <end position="26"/>
    </location>
</feature>
<keyword evidence="3" id="KW-1185">Reference proteome</keyword>
<comment type="caution">
    <text evidence="2">The sequence shown here is derived from an EMBL/GenBank/DDBJ whole genome shotgun (WGS) entry which is preliminary data.</text>
</comment>
<evidence type="ECO:0000256" key="1">
    <source>
        <dbReference type="SAM" id="MobiDB-lite"/>
    </source>
</evidence>
<gene>
    <name evidence="2" type="ORF">LWI28_022598</name>
</gene>
<dbReference type="AlphaFoldDB" id="A0AAD5P1J4"/>
<name>A0AAD5P1J4_ACENE</name>
<organism evidence="2 3">
    <name type="scientific">Acer negundo</name>
    <name type="common">Box elder</name>
    <dbReference type="NCBI Taxonomy" id="4023"/>
    <lineage>
        <taxon>Eukaryota</taxon>
        <taxon>Viridiplantae</taxon>
        <taxon>Streptophyta</taxon>
        <taxon>Embryophyta</taxon>
        <taxon>Tracheophyta</taxon>
        <taxon>Spermatophyta</taxon>
        <taxon>Magnoliopsida</taxon>
        <taxon>eudicotyledons</taxon>
        <taxon>Gunneridae</taxon>
        <taxon>Pentapetalae</taxon>
        <taxon>rosids</taxon>
        <taxon>malvids</taxon>
        <taxon>Sapindales</taxon>
        <taxon>Sapindaceae</taxon>
        <taxon>Hippocastanoideae</taxon>
        <taxon>Acereae</taxon>
        <taxon>Acer</taxon>
    </lineage>
</organism>
<reference evidence="2" key="1">
    <citation type="journal article" date="2022" name="Plant J.">
        <title>Strategies of tolerance reflected in two North American maple genomes.</title>
        <authorList>
            <person name="McEvoy S.L."/>
            <person name="Sezen U.U."/>
            <person name="Trouern-Trend A."/>
            <person name="McMahon S.M."/>
            <person name="Schaberg P.G."/>
            <person name="Yang J."/>
            <person name="Wegrzyn J.L."/>
            <person name="Swenson N.G."/>
        </authorList>
    </citation>
    <scope>NUCLEOTIDE SEQUENCE</scope>
    <source>
        <strain evidence="2">91603</strain>
    </source>
</reference>
<reference evidence="2" key="2">
    <citation type="submission" date="2023-02" db="EMBL/GenBank/DDBJ databases">
        <authorList>
            <person name="Swenson N.G."/>
            <person name="Wegrzyn J.L."/>
            <person name="Mcevoy S.L."/>
        </authorList>
    </citation>
    <scope>NUCLEOTIDE SEQUENCE</scope>
    <source>
        <strain evidence="2">91603</strain>
        <tissue evidence="2">Leaf</tissue>
    </source>
</reference>
<protein>
    <submittedName>
        <fullName evidence="2">Uncharacterized protein</fullName>
    </submittedName>
</protein>
<evidence type="ECO:0000313" key="3">
    <source>
        <dbReference type="Proteomes" id="UP001064489"/>
    </source>
</evidence>
<sequence length="238" mass="26666">MAAQHTDTGANRGFKGRKPSNLSDERGIELARKVSGVQSEFQSKCSFVDVVDGKSGHVSEVEEKAVTFHWKGHKGEGVWRRKCAIGVLKQFSSIRSANDRLEEKDFPFSSTFGSTQDNRLSDGYNEGLLLSLGEKESAEIREINLSVVLPTPPPRSKLKSFKSKSVVSKMHVMKTRRDKKKEQEVNTENKCEIYKLKRESGKFVHGYSLKDPKGILVVNVELQSFVNCIGRMLEINGC</sequence>
<proteinExistence type="predicted"/>
<dbReference type="EMBL" id="JAJSOW010000003">
    <property type="protein sequence ID" value="KAI9196285.1"/>
    <property type="molecule type" value="Genomic_DNA"/>
</dbReference>